<dbReference type="Gene3D" id="3.30.565.10">
    <property type="entry name" value="Histidine kinase-like ATPase, C-terminal domain"/>
    <property type="match status" value="1"/>
</dbReference>
<dbReference type="InterPro" id="IPR005467">
    <property type="entry name" value="His_kinase_dom"/>
</dbReference>
<evidence type="ECO:0000256" key="10">
    <source>
        <dbReference type="SAM" id="Phobius"/>
    </source>
</evidence>
<dbReference type="InterPro" id="IPR003661">
    <property type="entry name" value="HisK_dim/P_dom"/>
</dbReference>
<evidence type="ECO:0000313" key="15">
    <source>
        <dbReference type="Proteomes" id="UP000324209"/>
    </source>
</evidence>
<evidence type="ECO:0000256" key="1">
    <source>
        <dbReference type="ARBA" id="ARBA00000085"/>
    </source>
</evidence>
<dbReference type="KEGG" id="ock:EXM22_00195"/>
<dbReference type="Gene3D" id="3.40.190.10">
    <property type="entry name" value="Periplasmic binding protein-like II"/>
    <property type="match status" value="2"/>
</dbReference>
<keyword evidence="10" id="KW-0812">Transmembrane</keyword>
<dbReference type="SUPFAM" id="SSF52172">
    <property type="entry name" value="CheY-like"/>
    <property type="match status" value="1"/>
</dbReference>
<dbReference type="Pfam" id="PF02518">
    <property type="entry name" value="HATPase_c"/>
    <property type="match status" value="1"/>
</dbReference>
<gene>
    <name evidence="14" type="ORF">EXM22_00195</name>
</gene>
<dbReference type="SMART" id="SM00387">
    <property type="entry name" value="HATPase_c"/>
    <property type="match status" value="1"/>
</dbReference>
<keyword evidence="8" id="KW-0902">Two-component regulatory system</keyword>
<feature type="modified residue" description="4-aspartylphosphate" evidence="9">
    <location>
        <position position="855"/>
    </location>
</feature>
<protein>
    <recommendedName>
        <fullName evidence="2">histidine kinase</fullName>
        <ecNumber evidence="2">2.7.13.3</ecNumber>
    </recommendedName>
</protein>
<reference evidence="14 15" key="1">
    <citation type="submission" date="2019-02" db="EMBL/GenBank/DDBJ databases">
        <title>Complete Genome Sequence and Methylome Analysis of free living Spirochaetas.</title>
        <authorList>
            <person name="Fomenkov A."/>
            <person name="Dubinina G."/>
            <person name="Leshcheva N."/>
            <person name="Mikheeva N."/>
            <person name="Grabovich M."/>
            <person name="Vincze T."/>
            <person name="Roberts R.J."/>
        </authorList>
    </citation>
    <scope>NUCLEOTIDE SEQUENCE [LARGE SCALE GENOMIC DNA]</scope>
    <source>
        <strain evidence="14 15">K2</strain>
    </source>
</reference>
<proteinExistence type="predicted"/>
<dbReference type="Gene3D" id="3.40.50.2300">
    <property type="match status" value="1"/>
</dbReference>
<dbReference type="SUPFAM" id="SSF55874">
    <property type="entry name" value="ATPase domain of HSP90 chaperone/DNA topoisomerase II/histidine kinase"/>
    <property type="match status" value="1"/>
</dbReference>
<dbReference type="CDD" id="cd00082">
    <property type="entry name" value="HisKA"/>
    <property type="match status" value="1"/>
</dbReference>
<dbReference type="OrthoDB" id="6192248at2"/>
<feature type="domain" description="Histidine kinase" evidence="11">
    <location>
        <begin position="559"/>
        <end position="782"/>
    </location>
</feature>
<dbReference type="GO" id="GO:0005524">
    <property type="term" value="F:ATP binding"/>
    <property type="evidence" value="ECO:0007669"/>
    <property type="project" value="UniProtKB-KW"/>
</dbReference>
<dbReference type="PRINTS" id="PR00344">
    <property type="entry name" value="BCTRLSENSOR"/>
</dbReference>
<name>A0A5C1QEL9_9SPIO</name>
<dbReference type="InterPro" id="IPR004358">
    <property type="entry name" value="Sig_transdc_His_kin-like_C"/>
</dbReference>
<dbReference type="PROSITE" id="PS50110">
    <property type="entry name" value="RESPONSE_REGULATORY"/>
    <property type="match status" value="1"/>
</dbReference>
<sequence>MNHNMKFKYLSLALFVISLNCLYGQTTAKEVRIGMFSLEPMNFIDNQGRPSGLYPSLIDEIAKDAGWKVRYIEGTFSEGLERLQNDEIDLMPSIAWSNERSRTMDFTSESITNILGQVFTTADSQILKITDLHGKTVGIMKDDIIGRNLATTVSSLEIQYIPVVYPTHHDVMTAIEEGEVDAGVAPHYFGIHHLKEYDLIETNILFSPFSIYFASKDGQNSDLLNDIDTLIGEWKKEKDSVYYQTVRFWMAPEELRQERIPLWMKGLLATTLSLILLILYFNNLFRRLIKKRTQIIKEKESRYRSLVQQLKSIILRISSDGTILFCNDFGLSLLGLRKYEVLQKNIFDLKLLPPGLTLNNLMNTDTLAQTELINEITTGENSFHIQWSFDRISGGEGKPKEMICLGVDLTGGIRMENALKESEEKFISFMNNIPAGTYIKDPLGTYIYANTTALSMLNKGKEILKIEDFIKTPELLEMIREADQRLLTGQSFSEDFEYEIELLSSHSCTLIRLTHFPILLSNGKRLIGGIAFDISEARTKEEQLNQSRKMQAIGELAGGIAHDFNNQLSGIMGYADLLTQSITDPRLERYAKKLHDGIERASEVTKQLLSFSRKGKKEITNVHMNDLILELIDLLSHTLEKQVFISFTDMAEDSTIQGDPNLIQNALLNIALNARDAMHGKGSLYISTQKIMADDKMVALQGYSIEKGPYLVVSIEDTGEGMTKEVRDKIFEPFFTTKEEEQGTGMGLAMVYGTLKDHHGNVTVQTTVGKGTVFKLYFPCEIPLPYNDGVKGTKQEKIVPSSLRIAIVDDEQMIRDFLSQSLLEAGHRVALFEGGKQIIHAFKETQSSFDLIILDMIMPGMGGLETYQKLTEIQPDLPILLSSGYSPKNELHEILKNDHIVYLQKPYSLKDMNDAISRLMNQ</sequence>
<dbReference type="Pfam" id="PF00072">
    <property type="entry name" value="Response_reg"/>
    <property type="match status" value="1"/>
</dbReference>
<accession>A0A5C1QEL9</accession>
<dbReference type="Gene3D" id="1.10.287.130">
    <property type="match status" value="1"/>
</dbReference>
<dbReference type="AlphaFoldDB" id="A0A5C1QEL9"/>
<dbReference type="SMART" id="SM00062">
    <property type="entry name" value="PBPb"/>
    <property type="match status" value="1"/>
</dbReference>
<dbReference type="CDD" id="cd00130">
    <property type="entry name" value="PAS"/>
    <property type="match status" value="1"/>
</dbReference>
<evidence type="ECO:0000259" key="12">
    <source>
        <dbReference type="PROSITE" id="PS50110"/>
    </source>
</evidence>
<dbReference type="Pfam" id="PF13188">
    <property type="entry name" value="PAS_8"/>
    <property type="match status" value="1"/>
</dbReference>
<comment type="catalytic activity">
    <reaction evidence="1">
        <text>ATP + protein L-histidine = ADP + protein N-phospho-L-histidine.</text>
        <dbReference type="EC" id="2.7.13.3"/>
    </reaction>
</comment>
<dbReference type="PROSITE" id="PS50112">
    <property type="entry name" value="PAS"/>
    <property type="match status" value="1"/>
</dbReference>
<dbReference type="Gene3D" id="3.30.450.20">
    <property type="entry name" value="PAS domain"/>
    <property type="match status" value="2"/>
</dbReference>
<dbReference type="SMART" id="SM00388">
    <property type="entry name" value="HisKA"/>
    <property type="match status" value="1"/>
</dbReference>
<evidence type="ECO:0000256" key="7">
    <source>
        <dbReference type="ARBA" id="ARBA00022840"/>
    </source>
</evidence>
<keyword evidence="7" id="KW-0067">ATP-binding</keyword>
<dbReference type="EC" id="2.7.13.3" evidence="2"/>
<evidence type="ECO:0000256" key="2">
    <source>
        <dbReference type="ARBA" id="ARBA00012438"/>
    </source>
</evidence>
<dbReference type="NCBIfam" id="TIGR00229">
    <property type="entry name" value="sensory_box"/>
    <property type="match status" value="1"/>
</dbReference>
<evidence type="ECO:0000259" key="13">
    <source>
        <dbReference type="PROSITE" id="PS50112"/>
    </source>
</evidence>
<evidence type="ECO:0000256" key="6">
    <source>
        <dbReference type="ARBA" id="ARBA00022777"/>
    </source>
</evidence>
<keyword evidence="10" id="KW-1133">Transmembrane helix</keyword>
<organism evidence="14 15">
    <name type="scientific">Oceanispirochaeta crateris</name>
    <dbReference type="NCBI Taxonomy" id="2518645"/>
    <lineage>
        <taxon>Bacteria</taxon>
        <taxon>Pseudomonadati</taxon>
        <taxon>Spirochaetota</taxon>
        <taxon>Spirochaetia</taxon>
        <taxon>Spirochaetales</taxon>
        <taxon>Spirochaetaceae</taxon>
        <taxon>Oceanispirochaeta</taxon>
    </lineage>
</organism>
<dbReference type="GO" id="GO:0000155">
    <property type="term" value="F:phosphorelay sensor kinase activity"/>
    <property type="evidence" value="ECO:0007669"/>
    <property type="project" value="InterPro"/>
</dbReference>
<keyword evidence="10" id="KW-0472">Membrane</keyword>
<dbReference type="InterPro" id="IPR036097">
    <property type="entry name" value="HisK_dim/P_sf"/>
</dbReference>
<dbReference type="SMART" id="SM00091">
    <property type="entry name" value="PAS"/>
    <property type="match status" value="2"/>
</dbReference>
<feature type="transmembrane region" description="Helical" evidence="10">
    <location>
        <begin position="262"/>
        <end position="282"/>
    </location>
</feature>
<keyword evidence="3 9" id="KW-0597">Phosphoprotein</keyword>
<keyword evidence="5" id="KW-0547">Nucleotide-binding</keyword>
<dbReference type="Proteomes" id="UP000324209">
    <property type="component" value="Chromosome"/>
</dbReference>
<dbReference type="InterPro" id="IPR001638">
    <property type="entry name" value="Solute-binding_3/MltF_N"/>
</dbReference>
<evidence type="ECO:0000256" key="3">
    <source>
        <dbReference type="ARBA" id="ARBA00022553"/>
    </source>
</evidence>
<dbReference type="PANTHER" id="PTHR43065">
    <property type="entry name" value="SENSOR HISTIDINE KINASE"/>
    <property type="match status" value="1"/>
</dbReference>
<dbReference type="Pfam" id="PF00512">
    <property type="entry name" value="HisKA"/>
    <property type="match status" value="1"/>
</dbReference>
<dbReference type="PANTHER" id="PTHR43065:SF46">
    <property type="entry name" value="C4-DICARBOXYLATE TRANSPORT SENSOR PROTEIN DCTB"/>
    <property type="match status" value="1"/>
</dbReference>
<keyword evidence="6" id="KW-0418">Kinase</keyword>
<evidence type="ECO:0000259" key="11">
    <source>
        <dbReference type="PROSITE" id="PS50109"/>
    </source>
</evidence>
<dbReference type="Pfam" id="PF00497">
    <property type="entry name" value="SBP_bac_3"/>
    <property type="match status" value="1"/>
</dbReference>
<dbReference type="Pfam" id="PF13426">
    <property type="entry name" value="PAS_9"/>
    <property type="match status" value="1"/>
</dbReference>
<dbReference type="SUPFAM" id="SSF47384">
    <property type="entry name" value="Homodimeric domain of signal transducing histidine kinase"/>
    <property type="match status" value="1"/>
</dbReference>
<evidence type="ECO:0000256" key="5">
    <source>
        <dbReference type="ARBA" id="ARBA00022741"/>
    </source>
</evidence>
<dbReference type="InterPro" id="IPR003594">
    <property type="entry name" value="HATPase_dom"/>
</dbReference>
<feature type="domain" description="Response regulatory" evidence="12">
    <location>
        <begin position="804"/>
        <end position="920"/>
    </location>
</feature>
<dbReference type="EMBL" id="CP036150">
    <property type="protein sequence ID" value="QEN06485.1"/>
    <property type="molecule type" value="Genomic_DNA"/>
</dbReference>
<dbReference type="InterPro" id="IPR000014">
    <property type="entry name" value="PAS"/>
</dbReference>
<feature type="domain" description="PAS" evidence="13">
    <location>
        <begin position="299"/>
        <end position="349"/>
    </location>
</feature>
<dbReference type="SUPFAM" id="SSF53850">
    <property type="entry name" value="Periplasmic binding protein-like II"/>
    <property type="match status" value="1"/>
</dbReference>
<dbReference type="PROSITE" id="PS50109">
    <property type="entry name" value="HIS_KIN"/>
    <property type="match status" value="1"/>
</dbReference>
<evidence type="ECO:0000256" key="8">
    <source>
        <dbReference type="ARBA" id="ARBA00023012"/>
    </source>
</evidence>
<evidence type="ECO:0000313" key="14">
    <source>
        <dbReference type="EMBL" id="QEN06485.1"/>
    </source>
</evidence>
<keyword evidence="15" id="KW-1185">Reference proteome</keyword>
<evidence type="ECO:0000256" key="4">
    <source>
        <dbReference type="ARBA" id="ARBA00022679"/>
    </source>
</evidence>
<dbReference type="InterPro" id="IPR035965">
    <property type="entry name" value="PAS-like_dom_sf"/>
</dbReference>
<dbReference type="InterPro" id="IPR001789">
    <property type="entry name" value="Sig_transdc_resp-reg_receiver"/>
</dbReference>
<dbReference type="InterPro" id="IPR036890">
    <property type="entry name" value="HATPase_C_sf"/>
</dbReference>
<dbReference type="SMART" id="SM00448">
    <property type="entry name" value="REC"/>
    <property type="match status" value="1"/>
</dbReference>
<evidence type="ECO:0000256" key="9">
    <source>
        <dbReference type="PROSITE-ProRule" id="PRU00169"/>
    </source>
</evidence>
<dbReference type="SUPFAM" id="SSF55785">
    <property type="entry name" value="PYP-like sensor domain (PAS domain)"/>
    <property type="match status" value="2"/>
</dbReference>
<keyword evidence="4" id="KW-0808">Transferase</keyword>
<dbReference type="InterPro" id="IPR011006">
    <property type="entry name" value="CheY-like_superfamily"/>
</dbReference>